<gene>
    <name evidence="9" type="ORF">SAMN02745202_01656</name>
</gene>
<dbReference type="Pfam" id="PF00085">
    <property type="entry name" value="Thioredoxin"/>
    <property type="match status" value="1"/>
</dbReference>
<dbReference type="STRING" id="28136.SAMN02745202_01656"/>
<dbReference type="PROSITE" id="PS00194">
    <property type="entry name" value="THIOREDOXIN_1"/>
    <property type="match status" value="1"/>
</dbReference>
<dbReference type="InterPro" id="IPR013766">
    <property type="entry name" value="Thioredoxin_domain"/>
</dbReference>
<dbReference type="PRINTS" id="PR00421">
    <property type="entry name" value="THIOREDOXIN"/>
</dbReference>
<evidence type="ECO:0000313" key="9">
    <source>
        <dbReference type="EMBL" id="SJZ97380.1"/>
    </source>
</evidence>
<dbReference type="Proteomes" id="UP000190065">
    <property type="component" value="Unassembled WGS sequence"/>
</dbReference>
<evidence type="ECO:0000259" key="8">
    <source>
        <dbReference type="PROSITE" id="PS51352"/>
    </source>
</evidence>
<feature type="domain" description="Thioredoxin" evidence="8">
    <location>
        <begin position="42"/>
        <end position="161"/>
    </location>
</feature>
<evidence type="ECO:0000256" key="4">
    <source>
        <dbReference type="ARBA" id="ARBA00023157"/>
    </source>
</evidence>
<reference evidence="9 10" key="1">
    <citation type="submission" date="2017-02" db="EMBL/GenBank/DDBJ databases">
        <authorList>
            <person name="Peterson S.W."/>
        </authorList>
    </citation>
    <scope>NUCLEOTIDE SEQUENCE [LARGE SCALE GENOMIC DNA]</scope>
    <source>
        <strain evidence="9 10">ATCC 43324</strain>
    </source>
</reference>
<dbReference type="CDD" id="cd02947">
    <property type="entry name" value="TRX_family"/>
    <property type="match status" value="1"/>
</dbReference>
<dbReference type="SUPFAM" id="SSF52833">
    <property type="entry name" value="Thioredoxin-like"/>
    <property type="match status" value="1"/>
</dbReference>
<keyword evidence="2" id="KW-0813">Transport</keyword>
<evidence type="ECO:0000256" key="7">
    <source>
        <dbReference type="SAM" id="SignalP"/>
    </source>
</evidence>
<comment type="similarity">
    <text evidence="1">Belongs to the thioredoxin family.</text>
</comment>
<dbReference type="RefSeq" id="WP_078805702.1">
    <property type="nucleotide sequence ID" value="NZ_FUXK01000018.1"/>
</dbReference>
<sequence>MKRINIWAFTIATFGLMACAQNKSQPAKAAQQEQNIKQEKEKNMGVQNLTAELFKQNIMDYEKHPNDWVFQGERPVVIDFFATWCGPCKATAPIVEELAKEYAGKIDFYKVDVDQEEELAALFGIRSIPSLLFIPKDGKPQMQVGAMNKQQFEEQIKAHLLK</sequence>
<dbReference type="GO" id="GO:0005829">
    <property type="term" value="C:cytosol"/>
    <property type="evidence" value="ECO:0007669"/>
    <property type="project" value="TreeGrafter"/>
</dbReference>
<dbReference type="NCBIfam" id="TIGR01068">
    <property type="entry name" value="thioredoxin"/>
    <property type="match status" value="1"/>
</dbReference>
<evidence type="ECO:0000256" key="6">
    <source>
        <dbReference type="NCBIfam" id="TIGR01068"/>
    </source>
</evidence>
<evidence type="ECO:0000256" key="3">
    <source>
        <dbReference type="ARBA" id="ARBA00022982"/>
    </source>
</evidence>
<dbReference type="Gene3D" id="3.40.30.10">
    <property type="entry name" value="Glutaredoxin"/>
    <property type="match status" value="1"/>
</dbReference>
<organism evidence="9 10">
    <name type="scientific">Segatella oulorum</name>
    <dbReference type="NCBI Taxonomy" id="28136"/>
    <lineage>
        <taxon>Bacteria</taxon>
        <taxon>Pseudomonadati</taxon>
        <taxon>Bacteroidota</taxon>
        <taxon>Bacteroidia</taxon>
        <taxon>Bacteroidales</taxon>
        <taxon>Prevotellaceae</taxon>
        <taxon>Segatella</taxon>
    </lineage>
</organism>
<dbReference type="InterPro" id="IPR005746">
    <property type="entry name" value="Thioredoxin"/>
</dbReference>
<proteinExistence type="inferred from homology"/>
<dbReference type="EMBL" id="FUXK01000018">
    <property type="protein sequence ID" value="SJZ97380.1"/>
    <property type="molecule type" value="Genomic_DNA"/>
</dbReference>
<dbReference type="FunFam" id="3.40.30.10:FF:000229">
    <property type="entry name" value="Thioredoxin (TRX)"/>
    <property type="match status" value="1"/>
</dbReference>
<protein>
    <recommendedName>
        <fullName evidence="6">Thioredoxin</fullName>
    </recommendedName>
</protein>
<name>A0A1T4Q0N6_9BACT</name>
<dbReference type="eggNOG" id="COG3118">
    <property type="taxonomic scope" value="Bacteria"/>
</dbReference>
<evidence type="ECO:0000256" key="5">
    <source>
        <dbReference type="ARBA" id="ARBA00023284"/>
    </source>
</evidence>
<dbReference type="PROSITE" id="PS51257">
    <property type="entry name" value="PROKAR_LIPOPROTEIN"/>
    <property type="match status" value="1"/>
</dbReference>
<keyword evidence="4" id="KW-1015">Disulfide bond</keyword>
<dbReference type="InterPro" id="IPR036249">
    <property type="entry name" value="Thioredoxin-like_sf"/>
</dbReference>
<dbReference type="PANTHER" id="PTHR45663">
    <property type="entry name" value="GEO12009P1"/>
    <property type="match status" value="1"/>
</dbReference>
<keyword evidence="7" id="KW-0732">Signal</keyword>
<feature type="signal peptide" evidence="7">
    <location>
        <begin position="1"/>
        <end position="20"/>
    </location>
</feature>
<dbReference type="InterPro" id="IPR017937">
    <property type="entry name" value="Thioredoxin_CS"/>
</dbReference>
<evidence type="ECO:0000256" key="2">
    <source>
        <dbReference type="ARBA" id="ARBA00022448"/>
    </source>
</evidence>
<keyword evidence="5" id="KW-0676">Redox-active center</keyword>
<evidence type="ECO:0000256" key="1">
    <source>
        <dbReference type="ARBA" id="ARBA00008987"/>
    </source>
</evidence>
<dbReference type="PROSITE" id="PS51352">
    <property type="entry name" value="THIOREDOXIN_2"/>
    <property type="match status" value="1"/>
</dbReference>
<dbReference type="GO" id="GO:0045454">
    <property type="term" value="P:cell redox homeostasis"/>
    <property type="evidence" value="ECO:0007669"/>
    <property type="project" value="TreeGrafter"/>
</dbReference>
<dbReference type="PANTHER" id="PTHR45663:SF11">
    <property type="entry name" value="GEO12009P1"/>
    <property type="match status" value="1"/>
</dbReference>
<feature type="chain" id="PRO_5012413922" description="Thioredoxin" evidence="7">
    <location>
        <begin position="21"/>
        <end position="162"/>
    </location>
</feature>
<accession>A0A1T4Q0N6</accession>
<dbReference type="AlphaFoldDB" id="A0A1T4Q0N6"/>
<evidence type="ECO:0000313" key="10">
    <source>
        <dbReference type="Proteomes" id="UP000190065"/>
    </source>
</evidence>
<dbReference type="GO" id="GO:0015035">
    <property type="term" value="F:protein-disulfide reductase activity"/>
    <property type="evidence" value="ECO:0007669"/>
    <property type="project" value="UniProtKB-UniRule"/>
</dbReference>
<keyword evidence="3" id="KW-0249">Electron transport</keyword>